<dbReference type="Gene3D" id="3.40.50.720">
    <property type="entry name" value="NAD(P)-binding Rossmann-like Domain"/>
    <property type="match status" value="1"/>
</dbReference>
<dbReference type="InterPro" id="IPR000683">
    <property type="entry name" value="Gfo/Idh/MocA-like_OxRdtase_N"/>
</dbReference>
<dbReference type="InterPro" id="IPR048477">
    <property type="entry name" value="YceM-like_C"/>
</dbReference>
<feature type="domain" description="Gfo/Idh/MocA-like oxidoreductase N-terminal" evidence="1">
    <location>
        <begin position="18"/>
        <end position="137"/>
    </location>
</feature>
<evidence type="ECO:0000313" key="3">
    <source>
        <dbReference type="EMBL" id="SDG02796.1"/>
    </source>
</evidence>
<dbReference type="PANTHER" id="PTHR43708:SF4">
    <property type="entry name" value="OXIDOREDUCTASE YCEM-RELATED"/>
    <property type="match status" value="1"/>
</dbReference>
<dbReference type="InterPro" id="IPR036291">
    <property type="entry name" value="NAD(P)-bd_dom_sf"/>
</dbReference>
<evidence type="ECO:0000259" key="2">
    <source>
        <dbReference type="Pfam" id="PF21378"/>
    </source>
</evidence>
<accession>A0A1G7QW88</accession>
<dbReference type="SUPFAM" id="SSF55347">
    <property type="entry name" value="Glyceraldehyde-3-phosphate dehydrogenase-like, C-terminal domain"/>
    <property type="match status" value="1"/>
</dbReference>
<dbReference type="RefSeq" id="WP_218570843.1">
    <property type="nucleotide sequence ID" value="NZ_FNBI01000009.1"/>
</dbReference>
<dbReference type="PANTHER" id="PTHR43708">
    <property type="entry name" value="CONSERVED EXPRESSED OXIDOREDUCTASE (EUROFUNG)"/>
    <property type="match status" value="1"/>
</dbReference>
<name>A0A1G7QW88_9SPHN</name>
<keyword evidence="4" id="KW-1185">Reference proteome</keyword>
<dbReference type="SUPFAM" id="SSF51735">
    <property type="entry name" value="NAD(P)-binding Rossmann-fold domains"/>
    <property type="match status" value="1"/>
</dbReference>
<dbReference type="Pfam" id="PF21378">
    <property type="entry name" value="YceM-like_C"/>
    <property type="match status" value="1"/>
</dbReference>
<evidence type="ECO:0000313" key="4">
    <source>
        <dbReference type="Proteomes" id="UP000323502"/>
    </source>
</evidence>
<gene>
    <name evidence="3" type="ORF">SAMN05216557_10970</name>
</gene>
<dbReference type="InterPro" id="IPR051317">
    <property type="entry name" value="Gfo/Idh/MocA_oxidoreduct"/>
</dbReference>
<protein>
    <submittedName>
        <fullName evidence="3">Virulence factor</fullName>
    </submittedName>
</protein>
<reference evidence="3 4" key="1">
    <citation type="submission" date="2016-10" db="EMBL/GenBank/DDBJ databases">
        <authorList>
            <person name="Varghese N."/>
            <person name="Submissions S."/>
        </authorList>
    </citation>
    <scope>NUCLEOTIDE SEQUENCE [LARGE SCALE GENOMIC DNA]</scope>
    <source>
        <strain evidence="3 4">S7-754</strain>
    </source>
</reference>
<proteinExistence type="predicted"/>
<dbReference type="AlphaFoldDB" id="A0A1G7QW88"/>
<dbReference type="Gene3D" id="3.30.360.10">
    <property type="entry name" value="Dihydrodipicolinate Reductase, domain 2"/>
    <property type="match status" value="1"/>
</dbReference>
<dbReference type="Pfam" id="PF01408">
    <property type="entry name" value="GFO_IDH_MocA"/>
    <property type="match status" value="1"/>
</dbReference>
<sequence>MRLSGYRTATDRRMDGHMRVLMVGLGDIARKAYLPVLAALPDLELHLATRDAGVLDAVAARYRIAHAHVGLDAALASGTFDVAFVHAATPAHPGLVTTLLERDIPVFVDKPLADSADEAARLVSLARHRDVLLGVGFNRRFAPDYAALRQTLRSLILMQKHRHAQADTPRRVVFDDFIHVVDTLRFLAPARPMRETIETVVRDGRLEAVTLTLAGDGYHAIGTMHRASGLDEERIDILGGNGKRAVVNLAERIEQDGTEHVRRRGDWTPVAEQRGFSAMCADFLAAVRARRPTAADDIMATHQLCEAIVQHAGGR</sequence>
<dbReference type="Proteomes" id="UP000323502">
    <property type="component" value="Unassembled WGS sequence"/>
</dbReference>
<dbReference type="GO" id="GO:0000166">
    <property type="term" value="F:nucleotide binding"/>
    <property type="evidence" value="ECO:0007669"/>
    <property type="project" value="InterPro"/>
</dbReference>
<dbReference type="EMBL" id="FNBI01000009">
    <property type="protein sequence ID" value="SDG02796.1"/>
    <property type="molecule type" value="Genomic_DNA"/>
</dbReference>
<feature type="domain" description="YceM-like C-terminal" evidence="2">
    <location>
        <begin position="143"/>
        <end position="250"/>
    </location>
</feature>
<organism evidence="3 4">
    <name type="scientific">Sphingomonas carotinifaciens</name>
    <dbReference type="NCBI Taxonomy" id="1166323"/>
    <lineage>
        <taxon>Bacteria</taxon>
        <taxon>Pseudomonadati</taxon>
        <taxon>Pseudomonadota</taxon>
        <taxon>Alphaproteobacteria</taxon>
        <taxon>Sphingomonadales</taxon>
        <taxon>Sphingomonadaceae</taxon>
        <taxon>Sphingomonas</taxon>
    </lineage>
</organism>
<evidence type="ECO:0000259" key="1">
    <source>
        <dbReference type="Pfam" id="PF01408"/>
    </source>
</evidence>